<evidence type="ECO:0000313" key="2">
    <source>
        <dbReference type="EMBL" id="KAK8488479.1"/>
    </source>
</evidence>
<reference evidence="2 3" key="1">
    <citation type="journal article" date="2024" name="G3 (Bethesda)">
        <title>Genome assembly of Hibiscus sabdariffa L. provides insights into metabolisms of medicinal natural products.</title>
        <authorList>
            <person name="Kim T."/>
        </authorList>
    </citation>
    <scope>NUCLEOTIDE SEQUENCE [LARGE SCALE GENOMIC DNA]</scope>
    <source>
        <strain evidence="2">TK-2024</strain>
        <tissue evidence="2">Old leaves</tissue>
    </source>
</reference>
<proteinExistence type="predicted"/>
<dbReference type="EMBL" id="JBBPBM010001000">
    <property type="protein sequence ID" value="KAK8488479.1"/>
    <property type="molecule type" value="Genomic_DNA"/>
</dbReference>
<dbReference type="Proteomes" id="UP001472677">
    <property type="component" value="Unassembled WGS sequence"/>
</dbReference>
<gene>
    <name evidence="2" type="ORF">V6N12_005408</name>
</gene>
<feature type="region of interest" description="Disordered" evidence="1">
    <location>
        <begin position="59"/>
        <end position="99"/>
    </location>
</feature>
<evidence type="ECO:0000313" key="3">
    <source>
        <dbReference type="Proteomes" id="UP001472677"/>
    </source>
</evidence>
<evidence type="ECO:0000256" key="1">
    <source>
        <dbReference type="SAM" id="MobiDB-lite"/>
    </source>
</evidence>
<organism evidence="2 3">
    <name type="scientific">Hibiscus sabdariffa</name>
    <name type="common">roselle</name>
    <dbReference type="NCBI Taxonomy" id="183260"/>
    <lineage>
        <taxon>Eukaryota</taxon>
        <taxon>Viridiplantae</taxon>
        <taxon>Streptophyta</taxon>
        <taxon>Embryophyta</taxon>
        <taxon>Tracheophyta</taxon>
        <taxon>Spermatophyta</taxon>
        <taxon>Magnoliopsida</taxon>
        <taxon>eudicotyledons</taxon>
        <taxon>Gunneridae</taxon>
        <taxon>Pentapetalae</taxon>
        <taxon>rosids</taxon>
        <taxon>malvids</taxon>
        <taxon>Malvales</taxon>
        <taxon>Malvaceae</taxon>
        <taxon>Malvoideae</taxon>
        <taxon>Hibiscus</taxon>
    </lineage>
</organism>
<protein>
    <submittedName>
        <fullName evidence="2">Uncharacterized protein</fullName>
    </submittedName>
</protein>
<feature type="compositionally biased region" description="Polar residues" evidence="1">
    <location>
        <begin position="59"/>
        <end position="74"/>
    </location>
</feature>
<accession>A0ABR2A606</accession>
<keyword evidence="3" id="KW-1185">Reference proteome</keyword>
<sequence>MQIVFCFGSAWVVTSSANQIDNNFNGVRNVGMEGDLGIQDKTNVLEKKKIRRQSYNAEVSPWENANTNPQTNPVSVGGVPIDKSVDKGDPSSMMGRKRKKISGHIESEDLWKWKNCLVGEWIQSAQLVAFTGDLMRGDWV</sequence>
<comment type="caution">
    <text evidence="2">The sequence shown here is derived from an EMBL/GenBank/DDBJ whole genome shotgun (WGS) entry which is preliminary data.</text>
</comment>
<name>A0ABR2A606_9ROSI</name>